<sequence length="295" mass="32415">MACRRFDVHAHDAVVAGESLRTDADFIQAFFEQLFHLCGVFVRIVGPDLTQDGPLGEPRCRFHRSRNTDADEQGRAGIHAARSDHIEDEIRDALVSLARHQDGRLARKRAASPGHVDVDDREVLVRHDFPIQPRDLRAGIRSGVLFVEGLHRVVAQGAPFGGAERGGAQDVFQLAEQGEACASADEILDDAGVLTARTVQLVGSLLVVGHGQVDGLRQRIRFERPQLGELVLDVVRQTLADVCGEFRHDFGEFRNFGISLHVDLLWGGGCVEAVRADAFHIAGGLFVSRERTGRR</sequence>
<protein>
    <submittedName>
        <fullName evidence="1">Uncharacterized protein</fullName>
    </submittedName>
</protein>
<proteinExistence type="predicted"/>
<reference evidence="1" key="1">
    <citation type="submission" date="2019-08" db="EMBL/GenBank/DDBJ databases">
        <authorList>
            <person name="Kucharzyk K."/>
            <person name="Murdoch R.W."/>
            <person name="Higgins S."/>
            <person name="Loffler F."/>
        </authorList>
    </citation>
    <scope>NUCLEOTIDE SEQUENCE</scope>
</reference>
<dbReference type="EMBL" id="VSSQ01019361">
    <property type="protein sequence ID" value="MPM63352.1"/>
    <property type="molecule type" value="Genomic_DNA"/>
</dbReference>
<gene>
    <name evidence="1" type="ORF">SDC9_110232</name>
</gene>
<accession>A0A645BDF2</accession>
<organism evidence="1">
    <name type="scientific">bioreactor metagenome</name>
    <dbReference type="NCBI Taxonomy" id="1076179"/>
    <lineage>
        <taxon>unclassified sequences</taxon>
        <taxon>metagenomes</taxon>
        <taxon>ecological metagenomes</taxon>
    </lineage>
</organism>
<comment type="caution">
    <text evidence="1">The sequence shown here is derived from an EMBL/GenBank/DDBJ whole genome shotgun (WGS) entry which is preliminary data.</text>
</comment>
<dbReference type="AlphaFoldDB" id="A0A645BDF2"/>
<name>A0A645BDF2_9ZZZZ</name>
<evidence type="ECO:0000313" key="1">
    <source>
        <dbReference type="EMBL" id="MPM63352.1"/>
    </source>
</evidence>